<sequence>MVTAKKSSTCVDVLQTINSYPDLQDIGDNVRQIRKCTIGSLLLVLNRKAQEKTKQILIATAEKMSDKVEVTCTGDSVAFELNELDELTVAEEMHKAHRNQIEGAKNIDISVVQLLRKAYGDIHIAVVVLSTELARKSYRKWEYSSWLAK</sequence>
<dbReference type="OrthoDB" id="8057216at2759"/>
<accession>A0A9P0H5H8</accession>
<evidence type="ECO:0000313" key="1">
    <source>
        <dbReference type="EMBL" id="CAH1395820.1"/>
    </source>
</evidence>
<gene>
    <name evidence="1" type="ORF">NEZAVI_LOCUS6024</name>
</gene>
<proteinExistence type="predicted"/>
<organism evidence="1 2">
    <name type="scientific">Nezara viridula</name>
    <name type="common">Southern green stink bug</name>
    <name type="synonym">Cimex viridulus</name>
    <dbReference type="NCBI Taxonomy" id="85310"/>
    <lineage>
        <taxon>Eukaryota</taxon>
        <taxon>Metazoa</taxon>
        <taxon>Ecdysozoa</taxon>
        <taxon>Arthropoda</taxon>
        <taxon>Hexapoda</taxon>
        <taxon>Insecta</taxon>
        <taxon>Pterygota</taxon>
        <taxon>Neoptera</taxon>
        <taxon>Paraneoptera</taxon>
        <taxon>Hemiptera</taxon>
        <taxon>Heteroptera</taxon>
        <taxon>Panheteroptera</taxon>
        <taxon>Pentatomomorpha</taxon>
        <taxon>Pentatomoidea</taxon>
        <taxon>Pentatomidae</taxon>
        <taxon>Pentatominae</taxon>
        <taxon>Nezara</taxon>
    </lineage>
</organism>
<dbReference type="EMBL" id="OV725079">
    <property type="protein sequence ID" value="CAH1395820.1"/>
    <property type="molecule type" value="Genomic_DNA"/>
</dbReference>
<evidence type="ECO:0000313" key="2">
    <source>
        <dbReference type="Proteomes" id="UP001152798"/>
    </source>
</evidence>
<keyword evidence="2" id="KW-1185">Reference proteome</keyword>
<reference evidence="1" key="1">
    <citation type="submission" date="2022-01" db="EMBL/GenBank/DDBJ databases">
        <authorList>
            <person name="King R."/>
        </authorList>
    </citation>
    <scope>NUCLEOTIDE SEQUENCE</scope>
</reference>
<name>A0A9P0H5H8_NEZVI</name>
<dbReference type="Proteomes" id="UP001152798">
    <property type="component" value="Chromosome 3"/>
</dbReference>
<protein>
    <submittedName>
        <fullName evidence="1">Uncharacterized protein</fullName>
    </submittedName>
</protein>
<dbReference type="AlphaFoldDB" id="A0A9P0H5H8"/>